<keyword evidence="1" id="KW-0472">Membrane</keyword>
<dbReference type="RefSeq" id="WP_067771863.1">
    <property type="nucleotide sequence ID" value="NZ_LIGX01000001.1"/>
</dbReference>
<keyword evidence="1" id="KW-0812">Transmembrane</keyword>
<dbReference type="AlphaFoldDB" id="A0A1C7PF84"/>
<dbReference type="PANTHER" id="PTHR30590:SF2">
    <property type="entry name" value="INNER MEMBRANE PROTEIN"/>
    <property type="match status" value="1"/>
</dbReference>
<dbReference type="InterPro" id="IPR007349">
    <property type="entry name" value="DUF418"/>
</dbReference>
<keyword evidence="4" id="KW-1185">Reference proteome</keyword>
<feature type="transmembrane region" description="Helical" evidence="1">
    <location>
        <begin position="214"/>
        <end position="232"/>
    </location>
</feature>
<dbReference type="Pfam" id="PF04235">
    <property type="entry name" value="DUF418"/>
    <property type="match status" value="1"/>
</dbReference>
<dbReference type="KEGG" id="agl:PYTT_0569"/>
<proteinExistence type="predicted"/>
<evidence type="ECO:0000256" key="1">
    <source>
        <dbReference type="SAM" id="Phobius"/>
    </source>
</evidence>
<feature type="transmembrane region" description="Helical" evidence="1">
    <location>
        <begin position="138"/>
        <end position="157"/>
    </location>
</feature>
<feature type="transmembrane region" description="Helical" evidence="1">
    <location>
        <begin position="341"/>
        <end position="364"/>
    </location>
</feature>
<dbReference type="STRING" id="1679444.PYTT_0569"/>
<dbReference type="EMBL" id="LT629973">
    <property type="protein sequence ID" value="SEH76594.1"/>
    <property type="molecule type" value="Genomic_DNA"/>
</dbReference>
<organism evidence="3 4">
    <name type="scientific">Akkermansia glycaniphila</name>
    <dbReference type="NCBI Taxonomy" id="1679444"/>
    <lineage>
        <taxon>Bacteria</taxon>
        <taxon>Pseudomonadati</taxon>
        <taxon>Verrucomicrobiota</taxon>
        <taxon>Verrucomicrobiia</taxon>
        <taxon>Verrucomicrobiales</taxon>
        <taxon>Akkermansiaceae</taxon>
        <taxon>Akkermansia</taxon>
    </lineage>
</organism>
<keyword evidence="1" id="KW-1133">Transmembrane helix</keyword>
<feature type="domain" description="DUF418" evidence="2">
    <location>
        <begin position="227"/>
        <end position="382"/>
    </location>
</feature>
<evidence type="ECO:0000259" key="2">
    <source>
        <dbReference type="Pfam" id="PF04235"/>
    </source>
</evidence>
<name>A0A1C7PF84_9BACT</name>
<protein>
    <recommendedName>
        <fullName evidence="2">DUF418 domain-containing protein</fullName>
    </recommendedName>
</protein>
<gene>
    <name evidence="3" type="ORF">PYTT_0569</name>
</gene>
<evidence type="ECO:0000313" key="3">
    <source>
        <dbReference type="EMBL" id="SEH76594.1"/>
    </source>
</evidence>
<feature type="transmembrane region" description="Helical" evidence="1">
    <location>
        <begin position="244"/>
        <end position="264"/>
    </location>
</feature>
<feature type="transmembrane region" description="Helical" evidence="1">
    <location>
        <begin position="117"/>
        <end position="133"/>
    </location>
</feature>
<accession>A0A1C7PF84</accession>
<reference evidence="4" key="1">
    <citation type="submission" date="2016-09" db="EMBL/GenBank/DDBJ databases">
        <authorList>
            <person name="Koehorst J."/>
        </authorList>
    </citation>
    <scope>NUCLEOTIDE SEQUENCE [LARGE SCALE GENOMIC DNA]</scope>
</reference>
<dbReference type="PANTHER" id="PTHR30590">
    <property type="entry name" value="INNER MEMBRANE PROTEIN"/>
    <property type="match status" value="1"/>
</dbReference>
<evidence type="ECO:0000313" key="4">
    <source>
        <dbReference type="Proteomes" id="UP000176204"/>
    </source>
</evidence>
<feature type="transmembrane region" description="Helical" evidence="1">
    <location>
        <begin position="276"/>
        <end position="295"/>
    </location>
</feature>
<dbReference type="OrthoDB" id="199835at2"/>
<dbReference type="Proteomes" id="UP000176204">
    <property type="component" value="Chromosome I"/>
</dbReference>
<sequence length="391" mass="43305">MNEARRPRIHVVDALRALALLGILLVHCHDYYNAAPPSLQPGEWMAALNGVADWLYRELFVSKAYLLFAFLFGLSTFLQLDHAERKGVDFRGRFMWRLALLVMFGLVHTLFYNGDVLMIFGVFGVVLVALYRVPSFLLACLAAALCLNPGFVFDALAGCGDFDSASLTVMSRPLGEGVSPAPSQATASWWEMARWNVTDGLAARMCYMVYSGRLSFMLGMFLCGMLAGRSAIFDGSPERKKLLVRLGCAGAAVYAALAIVAAVWRQPGFAVERLLVSWQHVAFVAGFVGWVSLLLASRHVCGKLGWLSCMGRMSLTCYVMQSVVMTWVLFGWGLGFGQKMGTGWCLLAALMLYGVQLVFCRVWMGVARFGPLEWLWRSATLGRWQPLRKDA</sequence>
<feature type="transmembrane region" description="Helical" evidence="1">
    <location>
        <begin position="315"/>
        <end position="335"/>
    </location>
</feature>
<feature type="transmembrane region" description="Helical" evidence="1">
    <location>
        <begin position="64"/>
        <end position="82"/>
    </location>
</feature>
<dbReference type="InterPro" id="IPR052529">
    <property type="entry name" value="Bact_Transport_Assoc"/>
</dbReference>